<dbReference type="EMBL" id="FN543104">
    <property type="protein sequence ID" value="CBA29340.1"/>
    <property type="molecule type" value="Genomic_DNA"/>
</dbReference>
<dbReference type="SUPFAM" id="SSF55608">
    <property type="entry name" value="Homing endonucleases"/>
    <property type="match status" value="1"/>
</dbReference>
<evidence type="ECO:0008006" key="2">
    <source>
        <dbReference type="Google" id="ProtNLM"/>
    </source>
</evidence>
<proteinExistence type="predicted"/>
<protein>
    <recommendedName>
        <fullName evidence="2">Homing endonuclease LAGLIDADG domain-containing protein</fullName>
    </recommendedName>
</protein>
<dbReference type="AlphaFoldDB" id="C9YAL4"/>
<evidence type="ECO:0000313" key="1">
    <source>
        <dbReference type="EMBL" id="CBA29340.1"/>
    </source>
</evidence>
<dbReference type="Gene3D" id="3.10.28.10">
    <property type="entry name" value="Homing endonucleases"/>
    <property type="match status" value="1"/>
</dbReference>
<dbReference type="InterPro" id="IPR027434">
    <property type="entry name" value="Homing_endonucl"/>
</dbReference>
<accession>C9YAL4</accession>
<gene>
    <name evidence="1" type="ORF">Csp_A11650</name>
</gene>
<sequence>MSYAWSAGFLDGEGCITLARVRRTCGNRVNYRVRVHISQNCLDTLKAFRDFGGENCVLSQHTHRESYSRPIYQLIYDGVHAYRLLQKLRPFLFRKGAEADVIFEYYQTGEPTRHFGSKGVPRHIWHIRERCYDALRCLK</sequence>
<organism evidence="1">
    <name type="scientific">Curvibacter symbiont subsp. Hydra magnipapillata</name>
    <dbReference type="NCBI Taxonomy" id="667019"/>
    <lineage>
        <taxon>Bacteria</taxon>
        <taxon>Pseudomonadati</taxon>
        <taxon>Pseudomonadota</taxon>
        <taxon>Betaproteobacteria</taxon>
        <taxon>Burkholderiales</taxon>
        <taxon>Comamonadaceae</taxon>
        <taxon>Curvibacter</taxon>
    </lineage>
</organism>
<reference evidence="1" key="1">
    <citation type="journal article" date="2010" name="Nature">
        <title>The dynamic genome of Hydra.</title>
        <authorList>
            <person name="Chapman J.A."/>
            <person name="Kirkness E.F."/>
            <person name="Simakov O."/>
            <person name="Hampson S.E."/>
            <person name="Mitros T."/>
            <person name="Weinmaier T."/>
            <person name="Rattei T."/>
            <person name="Balasubramanian P.G."/>
            <person name="Borman J."/>
            <person name="Busam D."/>
            <person name="Disbennett K."/>
            <person name="Pfannkoch C."/>
            <person name="Sumin N."/>
            <person name="Sutton G."/>
            <person name="Viswanathan L."/>
            <person name="Walenz B."/>
            <person name="Goodstein D.M."/>
            <person name="Hellsten U."/>
            <person name="Kawashima T."/>
            <person name="Prochnik S.E."/>
            <person name="Putnam N.H."/>
            <person name="Shu S."/>
            <person name="Blumberg B."/>
            <person name="Dana C.E."/>
            <person name="Gee L."/>
            <person name="Kibler D.F."/>
            <person name="Law L."/>
            <person name="Lindgens D."/>
            <person name="Martinez D.E."/>
            <person name="Peng J."/>
            <person name="Wigge P.A."/>
            <person name="Bertulat B."/>
            <person name="Guder C."/>
            <person name="Nakamura Y."/>
            <person name="Ozbek S."/>
            <person name="Watanabe H."/>
            <person name="Khalturin K."/>
            <person name="Hemmrich G."/>
            <person name="Franke A."/>
            <person name="Augustin R."/>
            <person name="Fraune S."/>
            <person name="Hayakawa E."/>
            <person name="Hayakawa S."/>
            <person name="Hirose M."/>
            <person name="Hwang J."/>
            <person name="Ikeo K."/>
            <person name="Nishimiya-Fujisawa C."/>
            <person name="Ogura A."/>
            <person name="Takahashi T."/>
            <person name="Steinmetz P.R."/>
            <person name="Zhang X."/>
            <person name="Aufschnaiter R."/>
            <person name="Eder M.K."/>
            <person name="Gorny A.K."/>
            <person name="Salvenmoser W."/>
            <person name="Heimberg A.M."/>
            <person name="Wheeler B.M."/>
            <person name="Peterson K.J."/>
            <person name="Boettger A."/>
            <person name="Tischler P."/>
            <person name="Wolf A."/>
            <person name="Gojobori T."/>
            <person name="Remington K.A."/>
            <person name="Strausberg R.L."/>
            <person name="Venter J."/>
            <person name="Technau U."/>
            <person name="Hobmayer B."/>
            <person name="Bosch T.C."/>
            <person name="Holstein T.W."/>
            <person name="Fujisawa T."/>
            <person name="Bode H.R."/>
            <person name="David C.N."/>
            <person name="Rokhsar D.S."/>
            <person name="Steele R.E."/>
        </authorList>
    </citation>
    <scope>NUCLEOTIDE SEQUENCE</scope>
</reference>
<name>C9YAL4_CURXX</name>